<dbReference type="InterPro" id="IPR050879">
    <property type="entry name" value="Acyltransferase_3"/>
</dbReference>
<evidence type="ECO:0000313" key="4">
    <source>
        <dbReference type="Proteomes" id="UP000679335"/>
    </source>
</evidence>
<evidence type="ECO:0000256" key="1">
    <source>
        <dbReference type="SAM" id="Phobius"/>
    </source>
</evidence>
<gene>
    <name evidence="3" type="ORF">KKR89_03785</name>
</gene>
<feature type="transmembrane region" description="Helical" evidence="1">
    <location>
        <begin position="20"/>
        <end position="38"/>
    </location>
</feature>
<keyword evidence="1" id="KW-0812">Transmembrane</keyword>
<sequence length="359" mass="38975">MHPTPLTAAPRLDSLTGLRFIAALLVFGHHVSALGVMTNESLNFLRPGAAGVSFFFILSGFILTWTARDDDTAPLFWRRRFARVYPAYAAAWVGVMTINLISGDGASVRDLFALTLLQSWVPDESAYFATSAVFWTLSVEAFFYALFPLLIRVIRRMPRSSLWICLAGTAIAVATVAALAHPVERGSTGNWASSVLPLTRLVEFIAGMALARIVQHDRLPRIPLGPAVFLGALSIVAAAFAPVAFMSAAVTFVPFLIIVCAAAQRDMCGTASALAHPRLVTLGEWSYAFYLTHLTVIGVVVSVVERLSRDRETWSGLSLVAPIFGAALVSIGVAAVLHLVVERPMERRLRGSRRVNARR</sequence>
<feature type="transmembrane region" description="Helical" evidence="1">
    <location>
        <begin position="285"/>
        <end position="304"/>
    </location>
</feature>
<accession>A0ABX8GM50</accession>
<organism evidence="3 4">
    <name type="scientific">Cellulomonas dongxiuzhuiae</name>
    <dbReference type="NCBI Taxonomy" id="2819979"/>
    <lineage>
        <taxon>Bacteria</taxon>
        <taxon>Bacillati</taxon>
        <taxon>Actinomycetota</taxon>
        <taxon>Actinomycetes</taxon>
        <taxon>Micrococcales</taxon>
        <taxon>Cellulomonadaceae</taxon>
        <taxon>Cellulomonas</taxon>
    </lineage>
</organism>
<evidence type="ECO:0000313" key="3">
    <source>
        <dbReference type="EMBL" id="QWC16777.1"/>
    </source>
</evidence>
<dbReference type="RefSeq" id="WP_208197933.1">
    <property type="nucleotide sequence ID" value="NZ_CP076023.1"/>
</dbReference>
<keyword evidence="1" id="KW-0472">Membrane</keyword>
<protein>
    <submittedName>
        <fullName evidence="3">Acyltransferase</fullName>
    </submittedName>
</protein>
<reference evidence="3 4" key="1">
    <citation type="submission" date="2021-05" db="EMBL/GenBank/DDBJ databases">
        <title>Novel species in genus Cellulomonas.</title>
        <authorList>
            <person name="Zhang G."/>
        </authorList>
    </citation>
    <scope>NUCLEOTIDE SEQUENCE [LARGE SCALE GENOMIC DNA]</scope>
    <source>
        <strain evidence="4">zg-ZUI157</strain>
    </source>
</reference>
<feature type="transmembrane region" description="Helical" evidence="1">
    <location>
        <begin position="316"/>
        <end position="341"/>
    </location>
</feature>
<feature type="transmembrane region" description="Helical" evidence="1">
    <location>
        <begin position="162"/>
        <end position="179"/>
    </location>
</feature>
<evidence type="ECO:0000259" key="2">
    <source>
        <dbReference type="Pfam" id="PF01757"/>
    </source>
</evidence>
<feature type="transmembrane region" description="Helical" evidence="1">
    <location>
        <begin position="126"/>
        <end position="150"/>
    </location>
</feature>
<keyword evidence="3" id="KW-0012">Acyltransferase</keyword>
<dbReference type="Pfam" id="PF01757">
    <property type="entry name" value="Acyl_transf_3"/>
    <property type="match status" value="1"/>
</dbReference>
<feature type="transmembrane region" description="Helical" evidence="1">
    <location>
        <begin position="246"/>
        <end position="264"/>
    </location>
</feature>
<dbReference type="PANTHER" id="PTHR23028:SF53">
    <property type="entry name" value="ACYL_TRANSF_3 DOMAIN-CONTAINING PROTEIN"/>
    <property type="match status" value="1"/>
</dbReference>
<keyword evidence="3" id="KW-0808">Transferase</keyword>
<name>A0ABX8GM50_9CELL</name>
<keyword evidence="4" id="KW-1185">Reference proteome</keyword>
<keyword evidence="1" id="KW-1133">Transmembrane helix</keyword>
<proteinExistence type="predicted"/>
<feature type="transmembrane region" description="Helical" evidence="1">
    <location>
        <begin position="44"/>
        <end position="65"/>
    </location>
</feature>
<feature type="domain" description="Acyltransferase 3" evidence="2">
    <location>
        <begin position="13"/>
        <end position="335"/>
    </location>
</feature>
<dbReference type="Proteomes" id="UP000679335">
    <property type="component" value="Chromosome"/>
</dbReference>
<dbReference type="EMBL" id="CP076023">
    <property type="protein sequence ID" value="QWC16777.1"/>
    <property type="molecule type" value="Genomic_DNA"/>
</dbReference>
<dbReference type="GO" id="GO:0016746">
    <property type="term" value="F:acyltransferase activity"/>
    <property type="evidence" value="ECO:0007669"/>
    <property type="project" value="UniProtKB-KW"/>
</dbReference>
<dbReference type="InterPro" id="IPR002656">
    <property type="entry name" value="Acyl_transf_3_dom"/>
</dbReference>
<dbReference type="PANTHER" id="PTHR23028">
    <property type="entry name" value="ACETYLTRANSFERASE"/>
    <property type="match status" value="1"/>
</dbReference>